<dbReference type="PANTHER" id="PTHR12599:SF0">
    <property type="entry name" value="PTERIN-4-ALPHA-CARBINOLAMINE DEHYDRATASE"/>
    <property type="match status" value="1"/>
</dbReference>
<dbReference type="WBParaSite" id="nOo.2.0.1.t02413-RA">
    <property type="protein sequence ID" value="nOo.2.0.1.t02413-RA"/>
    <property type="gene ID" value="nOo.2.0.1.g02413"/>
</dbReference>
<dbReference type="Pfam" id="PF01329">
    <property type="entry name" value="Pterin_4a"/>
    <property type="match status" value="1"/>
</dbReference>
<dbReference type="OrthoDB" id="277398at2759"/>
<evidence type="ECO:0000256" key="4">
    <source>
        <dbReference type="ARBA" id="ARBA00013252"/>
    </source>
</evidence>
<dbReference type="HAMAP" id="MF_00434">
    <property type="entry name" value="Pterin_4_alpha"/>
    <property type="match status" value="1"/>
</dbReference>
<keyword evidence="7" id="KW-0175">Coiled coil</keyword>
<protein>
    <recommendedName>
        <fullName evidence="4">4a-hydroxytetrahydrobiopterin dehydratase</fullName>
        <ecNumber evidence="4">4.2.1.96</ecNumber>
    </recommendedName>
    <alternativeName>
        <fullName evidence="6">4-alpha-hydroxy-tetrahydropterin dehydratase</fullName>
    </alternativeName>
</protein>
<dbReference type="SUPFAM" id="SSF55248">
    <property type="entry name" value="PCD-like"/>
    <property type="match status" value="1"/>
</dbReference>
<proteinExistence type="inferred from homology"/>
<dbReference type="EC" id="4.2.1.96" evidence="4"/>
<dbReference type="Pfam" id="PF03357">
    <property type="entry name" value="Snf7"/>
    <property type="match status" value="1"/>
</dbReference>
<dbReference type="PANTHER" id="PTHR12599">
    <property type="entry name" value="PTERIN-4-ALPHA-CARBINOLAMINE DEHYDRATASE"/>
    <property type="match status" value="1"/>
</dbReference>
<dbReference type="InterPro" id="IPR005024">
    <property type="entry name" value="Snf7_fam"/>
</dbReference>
<evidence type="ECO:0000256" key="5">
    <source>
        <dbReference type="ARBA" id="ARBA00023239"/>
    </source>
</evidence>
<evidence type="ECO:0000256" key="6">
    <source>
        <dbReference type="ARBA" id="ARBA00030497"/>
    </source>
</evidence>
<evidence type="ECO:0000256" key="3">
    <source>
        <dbReference type="ARBA" id="ARBA00006472"/>
    </source>
</evidence>
<reference evidence="10" key="1">
    <citation type="submission" date="2016-06" db="UniProtKB">
        <authorList>
            <consortium name="WormBaseParasite"/>
        </authorList>
    </citation>
    <scope>IDENTIFICATION</scope>
</reference>
<reference evidence="8 9" key="2">
    <citation type="submission" date="2018-08" db="EMBL/GenBank/DDBJ databases">
        <authorList>
            <person name="Laetsch R D."/>
            <person name="Stevens L."/>
            <person name="Kumar S."/>
            <person name="Blaxter L. M."/>
        </authorList>
    </citation>
    <scope>NUCLEOTIDE SEQUENCE [LARGE SCALE GENOMIC DNA]</scope>
</reference>
<evidence type="ECO:0000256" key="7">
    <source>
        <dbReference type="SAM" id="Coils"/>
    </source>
</evidence>
<keyword evidence="5" id="KW-0456">Lyase</keyword>
<dbReference type="GO" id="GO:0006729">
    <property type="term" value="P:tetrahydrobiopterin biosynthetic process"/>
    <property type="evidence" value="ECO:0007669"/>
    <property type="project" value="InterPro"/>
</dbReference>
<sequence>MSWLKKSHPKGNGLPEKMRLNESALRQTNRQIANDRRSLERKEKELELEIKKLAKQGHKEACNILIKELLQLRKQKAKNLNISAHMNSINAKNREMYSMGQMASAVGKTTNTMKIIEKQLPAGKLTKNLDEFIKTQERLGMTDKIVSDAFDTMLEESDDDEKQDAIVRQVLDEIGIDLNAQMELKNVGLKRKLKFMTILAAWRFTTNANIASQTRKIAMSLNEQQRKQLLQPLIDKGWRVIEDRDAIRKNLQFKNFYEAFGFMTQVAMYAEKMNHHPEWFNVYNKIEVTLSSHDVNGLSERDIKLACFIEELSNK</sequence>
<dbReference type="GO" id="GO:0007034">
    <property type="term" value="P:vacuolar transport"/>
    <property type="evidence" value="ECO:0007669"/>
    <property type="project" value="InterPro"/>
</dbReference>
<evidence type="ECO:0000256" key="1">
    <source>
        <dbReference type="ARBA" id="ARBA00001554"/>
    </source>
</evidence>
<dbReference type="AlphaFoldDB" id="A0A182E359"/>
<dbReference type="InterPro" id="IPR036428">
    <property type="entry name" value="PCD_sf"/>
</dbReference>
<dbReference type="GO" id="GO:0008124">
    <property type="term" value="F:4-alpha-hydroxytetrahydrobiopterin dehydratase activity"/>
    <property type="evidence" value="ECO:0007669"/>
    <property type="project" value="UniProtKB-EC"/>
</dbReference>
<dbReference type="NCBIfam" id="NF002018">
    <property type="entry name" value="PRK00823.1-3"/>
    <property type="match status" value="1"/>
</dbReference>
<evidence type="ECO:0000313" key="8">
    <source>
        <dbReference type="EMBL" id="VDK66252.1"/>
    </source>
</evidence>
<comment type="similarity">
    <text evidence="3">Belongs to the pterin-4-alpha-carbinolamine dehydratase family.</text>
</comment>
<dbReference type="Gene3D" id="3.30.1360.20">
    <property type="entry name" value="Transcriptional coactivator/pterin dehydratase"/>
    <property type="match status" value="1"/>
</dbReference>
<evidence type="ECO:0000256" key="2">
    <source>
        <dbReference type="ARBA" id="ARBA00006190"/>
    </source>
</evidence>
<name>A0A182E359_ONCOC</name>
<dbReference type="InterPro" id="IPR001533">
    <property type="entry name" value="Pterin_deHydtase"/>
</dbReference>
<comment type="catalytic activity">
    <reaction evidence="1">
        <text>(4aS,6R)-4a-hydroxy-L-erythro-5,6,7,8-tetrahydrobiopterin = (6R)-L-erythro-6,7-dihydrobiopterin + H2O</text>
        <dbReference type="Rhea" id="RHEA:11920"/>
        <dbReference type="ChEBI" id="CHEBI:15377"/>
        <dbReference type="ChEBI" id="CHEBI:15642"/>
        <dbReference type="ChEBI" id="CHEBI:43120"/>
        <dbReference type="EC" id="4.2.1.96"/>
    </reaction>
</comment>
<dbReference type="Gene3D" id="6.10.140.1230">
    <property type="match status" value="1"/>
</dbReference>
<organism evidence="10">
    <name type="scientific">Onchocerca ochengi</name>
    <name type="common">Filarial nematode worm</name>
    <dbReference type="NCBI Taxonomy" id="42157"/>
    <lineage>
        <taxon>Eukaryota</taxon>
        <taxon>Metazoa</taxon>
        <taxon>Ecdysozoa</taxon>
        <taxon>Nematoda</taxon>
        <taxon>Chromadorea</taxon>
        <taxon>Rhabditida</taxon>
        <taxon>Spirurina</taxon>
        <taxon>Spiruromorpha</taxon>
        <taxon>Filarioidea</taxon>
        <taxon>Onchocercidae</taxon>
        <taxon>Onchocerca</taxon>
    </lineage>
</organism>
<evidence type="ECO:0000313" key="9">
    <source>
        <dbReference type="Proteomes" id="UP000271087"/>
    </source>
</evidence>
<accession>A0A182E359</accession>
<dbReference type="Proteomes" id="UP000271087">
    <property type="component" value="Unassembled WGS sequence"/>
</dbReference>
<comment type="similarity">
    <text evidence="2">Belongs to the SNF7 family.</text>
</comment>
<keyword evidence="9" id="KW-1185">Reference proteome</keyword>
<dbReference type="CDD" id="cd00914">
    <property type="entry name" value="PCD_DCoH_subfamily_b"/>
    <property type="match status" value="1"/>
</dbReference>
<feature type="coiled-coil region" evidence="7">
    <location>
        <begin position="25"/>
        <end position="56"/>
    </location>
</feature>
<evidence type="ECO:0000313" key="10">
    <source>
        <dbReference type="WBParaSite" id="nOo.2.0.1.t02413-RA"/>
    </source>
</evidence>
<dbReference type="EMBL" id="UYRW01000378">
    <property type="protein sequence ID" value="VDK66252.1"/>
    <property type="molecule type" value="Genomic_DNA"/>
</dbReference>
<gene>
    <name evidence="8" type="ORF">NOO_LOCUS2413</name>
</gene>
<dbReference type="STRING" id="42157.A0A182E359"/>